<reference evidence="1 2" key="1">
    <citation type="submission" date="2019-06" db="EMBL/GenBank/DDBJ databases">
        <title>Whole genome shotgun sequence of Corynebacterium variabile NBRC 15286.</title>
        <authorList>
            <person name="Hosoyama A."/>
            <person name="Uohara A."/>
            <person name="Ohji S."/>
            <person name="Ichikawa N."/>
        </authorList>
    </citation>
    <scope>NUCLEOTIDE SEQUENCE [LARGE SCALE GENOMIC DNA]</scope>
    <source>
        <strain evidence="1 2">NBRC 15286</strain>
    </source>
</reference>
<proteinExistence type="predicted"/>
<organism evidence="1 2">
    <name type="scientific">Corynebacterium variabile</name>
    <dbReference type="NCBI Taxonomy" id="1727"/>
    <lineage>
        <taxon>Bacteria</taxon>
        <taxon>Bacillati</taxon>
        <taxon>Actinomycetota</taxon>
        <taxon>Actinomycetes</taxon>
        <taxon>Mycobacteriales</taxon>
        <taxon>Corynebacteriaceae</taxon>
        <taxon>Corynebacterium</taxon>
    </lineage>
</organism>
<dbReference type="RefSeq" id="WP_141328213.1">
    <property type="nucleotide sequence ID" value="NZ_BJNT01000004.1"/>
</dbReference>
<accession>A0A4Y4BZP8</accession>
<dbReference type="EMBL" id="BJNT01000004">
    <property type="protein sequence ID" value="GEC85082.1"/>
    <property type="molecule type" value="Genomic_DNA"/>
</dbReference>
<comment type="caution">
    <text evidence="1">The sequence shown here is derived from an EMBL/GenBank/DDBJ whole genome shotgun (WGS) entry which is preliminary data.</text>
</comment>
<protein>
    <submittedName>
        <fullName evidence="1">Uncharacterized protein</fullName>
    </submittedName>
</protein>
<gene>
    <name evidence="1" type="ORF">CVA01_03960</name>
</gene>
<dbReference type="AlphaFoldDB" id="A0A4Y4BZP8"/>
<dbReference type="Proteomes" id="UP000319986">
    <property type="component" value="Unassembled WGS sequence"/>
</dbReference>
<evidence type="ECO:0000313" key="2">
    <source>
        <dbReference type="Proteomes" id="UP000319986"/>
    </source>
</evidence>
<name>A0A4Y4BZP8_9CORY</name>
<dbReference type="GeneID" id="82886559"/>
<sequence length="137" mass="15104">MSASGTPEYIHASSYVAALRSELGDAGTGRRMTALLNQKVLFPHRGQATLDPTVLTLGTWNDGADLRITKDAVSRITRQFDDYYGAFVGGASSAWGAPVIIEFTDGTAVYVLFDHRTFLEKTDNRNWEADLLRWMSA</sequence>
<evidence type="ECO:0000313" key="1">
    <source>
        <dbReference type="EMBL" id="GEC85082.1"/>
    </source>
</evidence>